<accession>A0ABX0I8M3</accession>
<dbReference type="CDD" id="cd00827">
    <property type="entry name" value="init_cond_enzymes"/>
    <property type="match status" value="1"/>
</dbReference>
<keyword evidence="6" id="KW-1185">Reference proteome</keyword>
<dbReference type="InterPro" id="IPR016039">
    <property type="entry name" value="Thiolase-like"/>
</dbReference>
<dbReference type="InterPro" id="IPR013528">
    <property type="entry name" value="HMG_CoA_synth_N"/>
</dbReference>
<name>A0ABX0I8M3_9FLAO</name>
<dbReference type="PANTHER" id="PTHR43323">
    <property type="entry name" value="3-HYDROXY-3-METHYLGLUTARYL COENZYME A SYNTHASE"/>
    <property type="match status" value="1"/>
</dbReference>
<comment type="caution">
    <text evidence="5">The sequence shown here is derived from an EMBL/GenBank/DDBJ whole genome shotgun (WGS) entry which is preliminary data.</text>
</comment>
<proteinExistence type="inferred from homology"/>
<organism evidence="5 6">
    <name type="scientific">Flavobacterium difficile</name>
    <dbReference type="NCBI Taxonomy" id="2709659"/>
    <lineage>
        <taxon>Bacteria</taxon>
        <taxon>Pseudomonadati</taxon>
        <taxon>Bacteroidota</taxon>
        <taxon>Flavobacteriia</taxon>
        <taxon>Flavobacteriales</taxon>
        <taxon>Flavobacteriaceae</taxon>
        <taxon>Flavobacterium</taxon>
    </lineage>
</organism>
<dbReference type="Pfam" id="PF08540">
    <property type="entry name" value="HMG_CoA_synt_C"/>
    <property type="match status" value="1"/>
</dbReference>
<dbReference type="EMBL" id="JAAJBT010000006">
    <property type="protein sequence ID" value="NHM02510.1"/>
    <property type="molecule type" value="Genomic_DNA"/>
</dbReference>
<evidence type="ECO:0000256" key="2">
    <source>
        <dbReference type="ARBA" id="ARBA00022679"/>
    </source>
</evidence>
<dbReference type="Gene3D" id="3.40.47.10">
    <property type="match status" value="1"/>
</dbReference>
<dbReference type="RefSeq" id="WP_166077631.1">
    <property type="nucleotide sequence ID" value="NZ_JAAJBT010000006.1"/>
</dbReference>
<evidence type="ECO:0000256" key="1">
    <source>
        <dbReference type="ARBA" id="ARBA00007061"/>
    </source>
</evidence>
<evidence type="ECO:0000259" key="3">
    <source>
        <dbReference type="Pfam" id="PF01154"/>
    </source>
</evidence>
<dbReference type="SUPFAM" id="SSF53901">
    <property type="entry name" value="Thiolase-like"/>
    <property type="match status" value="2"/>
</dbReference>
<reference evidence="5 6" key="1">
    <citation type="submission" date="2020-02" db="EMBL/GenBank/DDBJ databases">
        <authorList>
            <person name="Chen W.-M."/>
        </authorList>
    </citation>
    <scope>NUCLEOTIDE SEQUENCE [LARGE SCALE GENOMIC DNA]</scope>
    <source>
        <strain evidence="5 6">KDG-16</strain>
    </source>
</reference>
<evidence type="ECO:0000259" key="4">
    <source>
        <dbReference type="Pfam" id="PF08540"/>
    </source>
</evidence>
<keyword evidence="2" id="KW-0808">Transferase</keyword>
<dbReference type="Proteomes" id="UP000800984">
    <property type="component" value="Unassembled WGS sequence"/>
</dbReference>
<evidence type="ECO:0000313" key="6">
    <source>
        <dbReference type="Proteomes" id="UP000800984"/>
    </source>
</evidence>
<gene>
    <name evidence="5" type="ORF">G4D72_10380</name>
</gene>
<feature type="domain" description="Hydroxymethylglutaryl-coenzyme A synthase N-terminal" evidence="3">
    <location>
        <begin position="2"/>
        <end position="172"/>
    </location>
</feature>
<dbReference type="PANTHER" id="PTHR43323:SF2">
    <property type="entry name" value="HYDROXYMETHYLGLUTARYL-COA SYNTHASE"/>
    <property type="match status" value="1"/>
</dbReference>
<comment type="similarity">
    <text evidence="1">Belongs to the thiolase-like superfamily. HMG-CoA synthase family.</text>
</comment>
<protein>
    <submittedName>
        <fullName evidence="5">Hydroxymethylglutaryl-CoA synthase family protein</fullName>
    </submittedName>
</protein>
<feature type="domain" description="Hydroxymethylglutaryl-coenzyme A synthase C-terminal" evidence="4">
    <location>
        <begin position="223"/>
        <end position="415"/>
    </location>
</feature>
<dbReference type="Pfam" id="PF01154">
    <property type="entry name" value="HMG_CoA_synt_N"/>
    <property type="match status" value="1"/>
</dbReference>
<dbReference type="InterPro" id="IPR013746">
    <property type="entry name" value="HMG_CoA_synt_C_dom"/>
</dbReference>
<evidence type="ECO:0000313" key="5">
    <source>
        <dbReference type="EMBL" id="NHM02510.1"/>
    </source>
</evidence>
<sequence length="450" mass="51391">MKVGINAVQYDFPKIYLDIEELAIQRQIEPEKLQKGLGLYKMSLLDSNQDIITLGANALYKLLVQENITLPEISRIYVGTESSLDNSKPMASYILQIVEEKLQQKTTNCDVLDITFACIGGVDALQNCLDFVRLNPNKKAIVITTDNAKYDLNSTGEYTQGAGAIALLITSNPKIIAFDSEFGIATSGVFDFFKPKQYIDKQKITSSEANDNWFDILEKEITIIKEQPVFDGYYSNSCYINRITEAFEHFKQENNYQFDVIENWDLICMHLPYSFQGRRTFVEIFATEYPELLEKEKGENKGEKIKALSKSEAYKNIVQQKLQPAEISSSEIGNIYTGSLFLGFLSALYFSAKENKVFKNNTIGFIAYGSGSKSKVFEGNLTENWQQQILKTNLFETLQNRTAIDFETYEKLHKKEIKEPILKAKSEFVLDFIETENPHLKGARYYKFAE</sequence>